<proteinExistence type="predicted"/>
<dbReference type="RefSeq" id="WP_107683862.1">
    <property type="nucleotide sequence ID" value="NZ_PZKL01000037.1"/>
</dbReference>
<dbReference type="GO" id="GO:0016747">
    <property type="term" value="F:acyltransferase activity, transferring groups other than amino-acyl groups"/>
    <property type="evidence" value="ECO:0007669"/>
    <property type="project" value="InterPro"/>
</dbReference>
<protein>
    <recommendedName>
        <fullName evidence="1">N-acetyltransferase domain-containing protein</fullName>
    </recommendedName>
</protein>
<dbReference type="AlphaFoldDB" id="A0A2T4MZF7"/>
<dbReference type="InterPro" id="IPR000182">
    <property type="entry name" value="GNAT_dom"/>
</dbReference>
<dbReference type="Pfam" id="PF13508">
    <property type="entry name" value="Acetyltransf_7"/>
    <property type="match status" value="1"/>
</dbReference>
<dbReference type="SUPFAM" id="SSF55729">
    <property type="entry name" value="Acyl-CoA N-acyltransferases (Nat)"/>
    <property type="match status" value="1"/>
</dbReference>
<dbReference type="CDD" id="cd04301">
    <property type="entry name" value="NAT_SF"/>
    <property type="match status" value="1"/>
</dbReference>
<feature type="domain" description="N-acetyltransferase" evidence="1">
    <location>
        <begin position="52"/>
        <end position="117"/>
    </location>
</feature>
<comment type="caution">
    <text evidence="2">The sequence shown here is derived from an EMBL/GenBank/DDBJ whole genome shotgun (WGS) entry which is preliminary data.</text>
</comment>
<dbReference type="InterPro" id="IPR016181">
    <property type="entry name" value="Acyl_CoA_acyltransferase"/>
</dbReference>
<evidence type="ECO:0000259" key="1">
    <source>
        <dbReference type="Pfam" id="PF13508"/>
    </source>
</evidence>
<evidence type="ECO:0000313" key="3">
    <source>
        <dbReference type="Proteomes" id="UP000241986"/>
    </source>
</evidence>
<sequence>MIETKNDHGRIRGLTISDISNIDEIYEAMSFGVNANQNMVDLFLSAIEERYNSVGFIQNVLVNQDSRGKGFGKALLDAFLQKECGFTEVDFLFASTCHAQRKDFNLIAFYRKAGFEPVFASNGDIFMANKGQAKVLKSLMFGEPEPASTDLSR</sequence>
<dbReference type="Gene3D" id="3.40.630.30">
    <property type="match status" value="1"/>
</dbReference>
<evidence type="ECO:0000313" key="2">
    <source>
        <dbReference type="EMBL" id="PTH79980.1"/>
    </source>
</evidence>
<reference evidence="2 3" key="1">
    <citation type="submission" date="2018-03" db="EMBL/GenBank/DDBJ databases">
        <title>Aeromonas veronii whole genome sequencing and analysis.</title>
        <authorList>
            <person name="Xie H."/>
            <person name="Liu T."/>
            <person name="Wang K."/>
        </authorList>
    </citation>
    <scope>NUCLEOTIDE SEQUENCE [LARGE SCALE GENOMIC DNA]</scope>
    <source>
        <strain evidence="2 3">XH.VA.1</strain>
    </source>
</reference>
<name>A0A2T4MZF7_AERVE</name>
<dbReference type="Proteomes" id="UP000241986">
    <property type="component" value="Unassembled WGS sequence"/>
</dbReference>
<gene>
    <name evidence="2" type="ORF">DAA48_15530</name>
</gene>
<dbReference type="EMBL" id="PZKL01000037">
    <property type="protein sequence ID" value="PTH79980.1"/>
    <property type="molecule type" value="Genomic_DNA"/>
</dbReference>
<organism evidence="2 3">
    <name type="scientific">Aeromonas veronii</name>
    <dbReference type="NCBI Taxonomy" id="654"/>
    <lineage>
        <taxon>Bacteria</taxon>
        <taxon>Pseudomonadati</taxon>
        <taxon>Pseudomonadota</taxon>
        <taxon>Gammaproteobacteria</taxon>
        <taxon>Aeromonadales</taxon>
        <taxon>Aeromonadaceae</taxon>
        <taxon>Aeromonas</taxon>
    </lineage>
</organism>
<accession>A0A2T4MZF7</accession>